<feature type="signal peptide" evidence="2">
    <location>
        <begin position="1"/>
        <end position="15"/>
    </location>
</feature>
<evidence type="ECO:0008006" key="5">
    <source>
        <dbReference type="Google" id="ProtNLM"/>
    </source>
</evidence>
<gene>
    <name evidence="3" type="ORF">SDJN03_26616</name>
</gene>
<proteinExistence type="predicted"/>
<feature type="compositionally biased region" description="Basic and acidic residues" evidence="1">
    <location>
        <begin position="72"/>
        <end position="92"/>
    </location>
</feature>
<reference evidence="3 4" key="1">
    <citation type="journal article" date="2021" name="Hortic Res">
        <title>The domestication of Cucurbita argyrosperma as revealed by the genome of its wild relative.</title>
        <authorList>
            <person name="Barrera-Redondo J."/>
            <person name="Sanchez-de la Vega G."/>
            <person name="Aguirre-Liguori J.A."/>
            <person name="Castellanos-Morales G."/>
            <person name="Gutierrez-Guerrero Y.T."/>
            <person name="Aguirre-Dugua X."/>
            <person name="Aguirre-Planter E."/>
            <person name="Tenaillon M.I."/>
            <person name="Lira-Saade R."/>
            <person name="Eguiarte L.E."/>
        </authorList>
    </citation>
    <scope>NUCLEOTIDE SEQUENCE [LARGE SCALE GENOMIC DNA]</scope>
    <source>
        <strain evidence="3">JBR-2021</strain>
    </source>
</reference>
<evidence type="ECO:0000256" key="1">
    <source>
        <dbReference type="SAM" id="MobiDB-lite"/>
    </source>
</evidence>
<organism evidence="3 4">
    <name type="scientific">Cucurbita argyrosperma subsp. sororia</name>
    <dbReference type="NCBI Taxonomy" id="37648"/>
    <lineage>
        <taxon>Eukaryota</taxon>
        <taxon>Viridiplantae</taxon>
        <taxon>Streptophyta</taxon>
        <taxon>Embryophyta</taxon>
        <taxon>Tracheophyta</taxon>
        <taxon>Spermatophyta</taxon>
        <taxon>Magnoliopsida</taxon>
        <taxon>eudicotyledons</taxon>
        <taxon>Gunneridae</taxon>
        <taxon>Pentapetalae</taxon>
        <taxon>rosids</taxon>
        <taxon>fabids</taxon>
        <taxon>Cucurbitales</taxon>
        <taxon>Cucurbitaceae</taxon>
        <taxon>Cucurbiteae</taxon>
        <taxon>Cucurbita</taxon>
    </lineage>
</organism>
<feature type="non-terminal residue" evidence="3">
    <location>
        <position position="1"/>
    </location>
</feature>
<feature type="region of interest" description="Disordered" evidence="1">
    <location>
        <begin position="47"/>
        <end position="92"/>
    </location>
</feature>
<dbReference type="AlphaFoldDB" id="A0AAV6M7K0"/>
<evidence type="ECO:0000313" key="3">
    <source>
        <dbReference type="EMBL" id="KAG6575977.1"/>
    </source>
</evidence>
<comment type="caution">
    <text evidence="3">The sequence shown here is derived from an EMBL/GenBank/DDBJ whole genome shotgun (WGS) entry which is preliminary data.</text>
</comment>
<dbReference type="Proteomes" id="UP000685013">
    <property type="component" value="Chromosome 17"/>
</dbReference>
<keyword evidence="4" id="KW-1185">Reference proteome</keyword>
<protein>
    <recommendedName>
        <fullName evidence="5">Secreted protein</fullName>
    </recommendedName>
</protein>
<sequence>MFLFVFFFYVIPLVGYRVWTTGNFMCFGSELSGHGTRGSRLRFLRMEGGGGGGRETAVGVGRHGTRRKRWRRGNEGYKEEEGKEKKEKEKVR</sequence>
<feature type="chain" id="PRO_5043316425" description="Secreted protein" evidence="2">
    <location>
        <begin position="16"/>
        <end position="92"/>
    </location>
</feature>
<evidence type="ECO:0000256" key="2">
    <source>
        <dbReference type="SAM" id="SignalP"/>
    </source>
</evidence>
<name>A0AAV6M7K0_9ROSI</name>
<dbReference type="EMBL" id="JAGKQH010000017">
    <property type="protein sequence ID" value="KAG6575977.1"/>
    <property type="molecule type" value="Genomic_DNA"/>
</dbReference>
<keyword evidence="2" id="KW-0732">Signal</keyword>
<evidence type="ECO:0000313" key="4">
    <source>
        <dbReference type="Proteomes" id="UP000685013"/>
    </source>
</evidence>
<accession>A0AAV6M7K0</accession>